<dbReference type="InterPro" id="IPR020094">
    <property type="entry name" value="TruA/RsuA/RluB/E/F_N"/>
</dbReference>
<dbReference type="GO" id="GO:0005737">
    <property type="term" value="C:cytoplasm"/>
    <property type="evidence" value="ECO:0007669"/>
    <property type="project" value="TreeGrafter"/>
</dbReference>
<keyword evidence="7" id="KW-1185">Reference proteome</keyword>
<comment type="similarity">
    <text evidence="1">Belongs to the tRNA pseudouridine synthase TruA family.</text>
</comment>
<dbReference type="eggNOG" id="KOG2554">
    <property type="taxonomic scope" value="Eukaryota"/>
</dbReference>
<evidence type="ECO:0000256" key="4">
    <source>
        <dbReference type="SAM" id="MobiDB-lite"/>
    </source>
</evidence>
<dbReference type="SUPFAM" id="SSF160443">
    <property type="entry name" value="SMR domain-like"/>
    <property type="match status" value="1"/>
</dbReference>
<dbReference type="GO" id="GO:1990481">
    <property type="term" value="P:mRNA pseudouridine synthesis"/>
    <property type="evidence" value="ECO:0007669"/>
    <property type="project" value="TreeGrafter"/>
</dbReference>
<dbReference type="InterPro" id="IPR020103">
    <property type="entry name" value="PsdUridine_synth_cat_dom_sf"/>
</dbReference>
<dbReference type="Gene3D" id="3.30.70.660">
    <property type="entry name" value="Pseudouridine synthase I, catalytic domain, C-terminal subdomain"/>
    <property type="match status" value="1"/>
</dbReference>
<keyword evidence="2" id="KW-0819">tRNA processing</keyword>
<feature type="compositionally biased region" description="Basic residues" evidence="4">
    <location>
        <begin position="246"/>
        <end position="256"/>
    </location>
</feature>
<dbReference type="GO" id="GO:0009982">
    <property type="term" value="F:pseudouridine synthase activity"/>
    <property type="evidence" value="ECO:0007669"/>
    <property type="project" value="InterPro"/>
</dbReference>
<dbReference type="PANTHER" id="PTHR11142">
    <property type="entry name" value="PSEUDOURIDYLATE SYNTHASE"/>
    <property type="match status" value="1"/>
</dbReference>
<evidence type="ECO:0000313" key="7">
    <source>
        <dbReference type="Proteomes" id="UP000019377"/>
    </source>
</evidence>
<evidence type="ECO:0000313" key="6">
    <source>
        <dbReference type="EMBL" id="EST08848.1"/>
    </source>
</evidence>
<feature type="region of interest" description="Disordered" evidence="4">
    <location>
        <begin position="757"/>
        <end position="838"/>
    </location>
</feature>
<feature type="compositionally biased region" description="Basic and acidic residues" evidence="4">
    <location>
        <begin position="760"/>
        <end position="772"/>
    </location>
</feature>
<dbReference type="Gene3D" id="3.30.1370.110">
    <property type="match status" value="1"/>
</dbReference>
<dbReference type="AlphaFoldDB" id="V5EYK0"/>
<accession>V5EYK0</accession>
<dbReference type="EMBL" id="KI545856">
    <property type="protein sequence ID" value="EST08848.1"/>
    <property type="molecule type" value="Genomic_DNA"/>
</dbReference>
<dbReference type="Gene3D" id="3.30.70.580">
    <property type="entry name" value="Pseudouridine synthase I, catalytic domain, N-terminal subdomain"/>
    <property type="match status" value="1"/>
</dbReference>
<dbReference type="PANTHER" id="PTHR11142:SF5">
    <property type="entry name" value="TRNA PSEUDOURIDINE(38_39) SYNTHASE"/>
    <property type="match status" value="1"/>
</dbReference>
<feature type="region of interest" description="Disordered" evidence="4">
    <location>
        <begin position="212"/>
        <end position="261"/>
    </location>
</feature>
<reference evidence="7" key="1">
    <citation type="journal article" date="2013" name="Genome Announc.">
        <title>Draft genome sequence of Pseudozyma brasiliensis sp. nov. strain GHG001, a high producer of endo-1,4-xylanase isolated from an insect pest of sugarcane.</title>
        <authorList>
            <person name="Oliveira J.V.D.C."/>
            <person name="dos Santos R.A.C."/>
            <person name="Borges T.A."/>
            <person name="Riano-Pachon D.M."/>
            <person name="Goldman G.H."/>
        </authorList>
    </citation>
    <scope>NUCLEOTIDE SEQUENCE [LARGE SCALE GENOMIC DNA]</scope>
    <source>
        <strain evidence="7">GHG001</strain>
    </source>
</reference>
<dbReference type="GO" id="GO:0005634">
    <property type="term" value="C:nucleus"/>
    <property type="evidence" value="ECO:0007669"/>
    <property type="project" value="TreeGrafter"/>
</dbReference>
<dbReference type="PROSITE" id="PS50828">
    <property type="entry name" value="SMR"/>
    <property type="match status" value="1"/>
</dbReference>
<feature type="compositionally biased region" description="Basic and acidic residues" evidence="4">
    <location>
        <begin position="798"/>
        <end position="823"/>
    </location>
</feature>
<dbReference type="OMA" id="PCRKIAL"/>
<dbReference type="GeneID" id="27417428"/>
<dbReference type="InterPro" id="IPR020097">
    <property type="entry name" value="PsdUridine_synth_TruA_a/b_dom"/>
</dbReference>
<protein>
    <recommendedName>
        <fullName evidence="5">Smr domain-containing protein</fullName>
    </recommendedName>
</protein>
<dbReference type="GO" id="GO:0031119">
    <property type="term" value="P:tRNA pseudouridine synthesis"/>
    <property type="evidence" value="ECO:0007669"/>
    <property type="project" value="TreeGrafter"/>
</dbReference>
<dbReference type="STRING" id="1365824.V5EYK0"/>
<dbReference type="Proteomes" id="UP000019377">
    <property type="component" value="Unassembled WGS sequence"/>
</dbReference>
<dbReference type="Pfam" id="PF01416">
    <property type="entry name" value="PseudoU_synth_1"/>
    <property type="match status" value="1"/>
</dbReference>
<gene>
    <name evidence="6" type="ORF">PSEUBRA_SCAF14g01635</name>
</gene>
<dbReference type="HOGENOM" id="CLU_014673_2_2_1"/>
<keyword evidence="3" id="KW-0413">Isomerase</keyword>
<dbReference type="OrthoDB" id="25767at2759"/>
<dbReference type="InterPro" id="IPR036063">
    <property type="entry name" value="Smr_dom_sf"/>
</dbReference>
<name>V5EYK0_KALBG</name>
<proteinExistence type="inferred from homology"/>
<organism evidence="6 7">
    <name type="scientific">Kalmanozyma brasiliensis (strain GHG001)</name>
    <name type="common">Yeast</name>
    <name type="synonym">Pseudozyma brasiliensis</name>
    <dbReference type="NCBI Taxonomy" id="1365824"/>
    <lineage>
        <taxon>Eukaryota</taxon>
        <taxon>Fungi</taxon>
        <taxon>Dikarya</taxon>
        <taxon>Basidiomycota</taxon>
        <taxon>Ustilaginomycotina</taxon>
        <taxon>Ustilaginomycetes</taxon>
        <taxon>Ustilaginales</taxon>
        <taxon>Ustilaginaceae</taxon>
        <taxon>Kalmanozyma</taxon>
    </lineage>
</organism>
<dbReference type="InterPro" id="IPR001406">
    <property type="entry name" value="PsdUridine_synth_TruA"/>
</dbReference>
<dbReference type="InterPro" id="IPR020095">
    <property type="entry name" value="PsdUridine_synth_TruA_C"/>
</dbReference>
<evidence type="ECO:0000256" key="2">
    <source>
        <dbReference type="ARBA" id="ARBA00022694"/>
    </source>
</evidence>
<evidence type="ECO:0000259" key="5">
    <source>
        <dbReference type="PROSITE" id="PS50828"/>
    </source>
</evidence>
<evidence type="ECO:0000256" key="1">
    <source>
        <dbReference type="ARBA" id="ARBA00009375"/>
    </source>
</evidence>
<dbReference type="GO" id="GO:0003723">
    <property type="term" value="F:RNA binding"/>
    <property type="evidence" value="ECO:0007669"/>
    <property type="project" value="InterPro"/>
</dbReference>
<sequence>MRGKLVGNGLGICLGVVRPGALQGSQASSATANLSVDERTECLLDLHGLHAKEAVEMTEQFLLGLEAEGIQGLAYLAIGKAKHSSKETDKRRVKVGGFIKQFLSSYSYPFAESDGVLVVDHLTHSRPHTLPASIPGAVCMAHARLSLRLIERTQAATAALRSLHTSRICARADTPQRIWQRKMEAKERYRDWTKEALLSRIADLEAQATSTRAAQARIDTDAHVARSGPSASSSAEPQGENGQVTTKKKGAGKKEKKPKEFDFASSPCRKIALRFSYDGAGYSGLAAQNATEAGSGSSMPTVEGVLWDAMCTARLVDPAIGMDGAGFSRCGRTDRGVSAAGQVVALWVRSKKVNQWQERLDHQEQFSTDPAQHTAEEWEQLQAKRSAKLEEVELPYVQILNRILPASIRIQAWSPVRSNFSSRFDCVYRHYKYFFPAGPPGVFYTPSSANTGASAGSGQDAGATRLDINLMRDAARRLLGEHDFRNLCKIDASKQITNYRRRIDGVSIDRVSSHWPSSSVAVTDSGMEEGQEAMYVLNLRGTAFLYHQVRNIMAILFLVGARLEAPSVVEELMNTQKGQIAADRVKMRLAAQKTTRSTASEGDRDDIKWWLPVNATSSSTESTPEGLPMWMHTALSSDPVEHAAADEGLEVYETKPNYEMAADRPLVLWECGFLPSDVEWRVGPYDGALSSIPASDAGENLGTASASLLRMHKTWTQHAISTELSRHFVLAAPSPHVGTLPSRTAFEEASFPCLPSATAAEHERSEEGKDGGGKAGVIPLGNGTGRGAANYVPMKHRPREETYEVKNRRWAETTGKRRAERKSQQQQGAGETMQVDDE</sequence>
<dbReference type="SUPFAM" id="SSF55120">
    <property type="entry name" value="Pseudouridine synthase"/>
    <property type="match status" value="1"/>
</dbReference>
<feature type="compositionally biased region" description="Polar residues" evidence="4">
    <location>
        <begin position="229"/>
        <end position="245"/>
    </location>
</feature>
<feature type="domain" description="Smr" evidence="5">
    <location>
        <begin position="44"/>
        <end position="122"/>
    </location>
</feature>
<evidence type="ECO:0000256" key="3">
    <source>
        <dbReference type="ARBA" id="ARBA00023235"/>
    </source>
</evidence>
<dbReference type="InterPro" id="IPR002625">
    <property type="entry name" value="Smr_dom"/>
</dbReference>